<dbReference type="PROSITE" id="PS50893">
    <property type="entry name" value="ABC_TRANSPORTER_2"/>
    <property type="match status" value="1"/>
</dbReference>
<evidence type="ECO:0000313" key="7">
    <source>
        <dbReference type="Proteomes" id="UP000660708"/>
    </source>
</evidence>
<organism evidence="6 7">
    <name type="scientific">Pseudoalteromonas peptidolytica F12-50-A1</name>
    <dbReference type="NCBI Taxonomy" id="1315280"/>
    <lineage>
        <taxon>Bacteria</taxon>
        <taxon>Pseudomonadati</taxon>
        <taxon>Pseudomonadota</taxon>
        <taxon>Gammaproteobacteria</taxon>
        <taxon>Alteromonadales</taxon>
        <taxon>Pseudoalteromonadaceae</taxon>
        <taxon>Pseudoalteromonas</taxon>
    </lineage>
</organism>
<dbReference type="CDD" id="cd03255">
    <property type="entry name" value="ABC_MJ0796_LolCDE_FtsE"/>
    <property type="match status" value="1"/>
</dbReference>
<evidence type="ECO:0000256" key="4">
    <source>
        <dbReference type="ARBA" id="ARBA00038388"/>
    </source>
</evidence>
<name>A0A8I0MX67_9GAMM</name>
<dbReference type="AlphaFoldDB" id="A0A8I0MX67"/>
<dbReference type="InterPro" id="IPR017871">
    <property type="entry name" value="ABC_transporter-like_CS"/>
</dbReference>
<keyword evidence="3 6" id="KW-0067">ATP-binding</keyword>
<dbReference type="RefSeq" id="WP_125254408.1">
    <property type="nucleotide sequence ID" value="NZ_AQHF01000025.1"/>
</dbReference>
<dbReference type="GO" id="GO:0005524">
    <property type="term" value="F:ATP binding"/>
    <property type="evidence" value="ECO:0007669"/>
    <property type="project" value="UniProtKB-KW"/>
</dbReference>
<dbReference type="GO" id="GO:0022857">
    <property type="term" value="F:transmembrane transporter activity"/>
    <property type="evidence" value="ECO:0007669"/>
    <property type="project" value="TreeGrafter"/>
</dbReference>
<dbReference type="FunFam" id="3.40.50.300:FF:000032">
    <property type="entry name" value="Export ABC transporter ATP-binding protein"/>
    <property type="match status" value="1"/>
</dbReference>
<evidence type="ECO:0000259" key="5">
    <source>
        <dbReference type="PROSITE" id="PS50893"/>
    </source>
</evidence>
<protein>
    <submittedName>
        <fullName evidence="6">Putative ABC transport system ATP-binding protein</fullName>
    </submittedName>
</protein>
<dbReference type="InterPro" id="IPR015854">
    <property type="entry name" value="ABC_transpr_LolD-like"/>
</dbReference>
<dbReference type="Gene3D" id="3.40.50.300">
    <property type="entry name" value="P-loop containing nucleotide triphosphate hydrolases"/>
    <property type="match status" value="1"/>
</dbReference>
<comment type="similarity">
    <text evidence="4">Belongs to the ABC transporter superfamily. Macrolide exporter (TC 3.A.1.122) family.</text>
</comment>
<dbReference type="Pfam" id="PF00005">
    <property type="entry name" value="ABC_tran"/>
    <property type="match status" value="1"/>
</dbReference>
<dbReference type="InterPro" id="IPR003439">
    <property type="entry name" value="ABC_transporter-like_ATP-bd"/>
</dbReference>
<gene>
    <name evidence="6" type="ORF">PPEP_a3971</name>
</gene>
<dbReference type="InterPro" id="IPR017911">
    <property type="entry name" value="MacB-like_ATP-bd"/>
</dbReference>
<keyword evidence="1" id="KW-0813">Transport</keyword>
<comment type="caution">
    <text evidence="6">The sequence shown here is derived from an EMBL/GenBank/DDBJ whole genome shotgun (WGS) entry which is preliminary data.</text>
</comment>
<dbReference type="PROSITE" id="PS00211">
    <property type="entry name" value="ABC_TRANSPORTER_1"/>
    <property type="match status" value="1"/>
</dbReference>
<dbReference type="PANTHER" id="PTHR24220:SF648">
    <property type="entry name" value="ABC TRANSPORTER ATP-BINDING PROTEIN YTRE"/>
    <property type="match status" value="1"/>
</dbReference>
<evidence type="ECO:0000256" key="2">
    <source>
        <dbReference type="ARBA" id="ARBA00022741"/>
    </source>
</evidence>
<dbReference type="InterPro" id="IPR027417">
    <property type="entry name" value="P-loop_NTPase"/>
</dbReference>
<dbReference type="GO" id="GO:1902495">
    <property type="term" value="C:transmembrane transporter complex"/>
    <property type="evidence" value="ECO:0007669"/>
    <property type="project" value="UniProtKB-ARBA"/>
</dbReference>
<dbReference type="EMBL" id="AQHF01000025">
    <property type="protein sequence ID" value="MBE0346992.1"/>
    <property type="molecule type" value="Genomic_DNA"/>
</dbReference>
<dbReference type="GO" id="GO:0005886">
    <property type="term" value="C:plasma membrane"/>
    <property type="evidence" value="ECO:0007669"/>
    <property type="project" value="TreeGrafter"/>
</dbReference>
<proteinExistence type="inferred from homology"/>
<dbReference type="PANTHER" id="PTHR24220">
    <property type="entry name" value="IMPORT ATP-BINDING PROTEIN"/>
    <property type="match status" value="1"/>
</dbReference>
<dbReference type="SMART" id="SM00382">
    <property type="entry name" value="AAA"/>
    <property type="match status" value="1"/>
</dbReference>
<evidence type="ECO:0000256" key="1">
    <source>
        <dbReference type="ARBA" id="ARBA00022448"/>
    </source>
</evidence>
<dbReference type="GO" id="GO:0016887">
    <property type="term" value="F:ATP hydrolysis activity"/>
    <property type="evidence" value="ECO:0007669"/>
    <property type="project" value="InterPro"/>
</dbReference>
<reference evidence="6 7" key="1">
    <citation type="submission" date="2015-06" db="EMBL/GenBank/DDBJ databases">
        <title>Genome sequence of Pseudoalteromonas peptidolytica.</title>
        <authorList>
            <person name="Xie B.-B."/>
            <person name="Rong J.-C."/>
            <person name="Qin Q.-L."/>
            <person name="Zhang Y.-Z."/>
        </authorList>
    </citation>
    <scope>NUCLEOTIDE SEQUENCE [LARGE SCALE GENOMIC DNA]</scope>
    <source>
        <strain evidence="6 7">F12-50-A1</strain>
    </source>
</reference>
<feature type="domain" description="ABC transporter" evidence="5">
    <location>
        <begin position="6"/>
        <end position="239"/>
    </location>
</feature>
<evidence type="ECO:0000256" key="3">
    <source>
        <dbReference type="ARBA" id="ARBA00022840"/>
    </source>
</evidence>
<evidence type="ECO:0000313" key="6">
    <source>
        <dbReference type="EMBL" id="MBE0346992.1"/>
    </source>
</evidence>
<sequence length="240" mass="26022">MDNTILALHQVSKVYYGQDVETHAISNISLNIKAGDYLAITGPSGSGKSTLLSVLGLLEEITSGSYCIQGVETRSLDADTQAELRNLHIGFVFQSFNLLDGLTVFDNVALPLHYREPILTAQEIEQRVIRALTQVEMSHRANHKPSQLSGGQQQRVAIARALAGEPSILLVDEPTGNLDSKNGDAVMALLNSLNEQGVTICMVTHDTRYAGYAKQQIQLLDGVLVSKSKVSHSAHLSEVM</sequence>
<dbReference type="Proteomes" id="UP000660708">
    <property type="component" value="Unassembled WGS sequence"/>
</dbReference>
<dbReference type="InterPro" id="IPR003593">
    <property type="entry name" value="AAA+_ATPase"/>
</dbReference>
<keyword evidence="2" id="KW-0547">Nucleotide-binding</keyword>
<dbReference type="SUPFAM" id="SSF52540">
    <property type="entry name" value="P-loop containing nucleoside triphosphate hydrolases"/>
    <property type="match status" value="1"/>
</dbReference>
<keyword evidence="7" id="KW-1185">Reference proteome</keyword>
<accession>A0A8I0MX67</accession>